<evidence type="ECO:0000256" key="12">
    <source>
        <dbReference type="HAMAP-Rule" id="MF_00418"/>
    </source>
</evidence>
<feature type="site" description="L-lysine inhibitor binding" evidence="16">
    <location>
        <position position="106"/>
    </location>
</feature>
<evidence type="ECO:0000313" key="17">
    <source>
        <dbReference type="EMBL" id="MDH0756169.1"/>
    </source>
</evidence>
<feature type="binding site" evidence="12 15">
    <location>
        <position position="45"/>
    </location>
    <ligand>
        <name>pyruvate</name>
        <dbReference type="ChEBI" id="CHEBI:15361"/>
    </ligand>
</feature>
<evidence type="ECO:0000256" key="2">
    <source>
        <dbReference type="ARBA" id="ARBA00005120"/>
    </source>
</evidence>
<organism evidence="17 18">
    <name type="scientific">Pseudomonas juntendi</name>
    <dbReference type="NCBI Taxonomy" id="2666183"/>
    <lineage>
        <taxon>Bacteria</taxon>
        <taxon>Pseudomonadati</taxon>
        <taxon>Pseudomonadota</taxon>
        <taxon>Gammaproteobacteria</taxon>
        <taxon>Pseudomonadales</taxon>
        <taxon>Pseudomonadaceae</taxon>
        <taxon>Pseudomonas</taxon>
    </lineage>
</organism>
<feature type="site" description="Part of a proton relay during catalysis" evidence="12 16">
    <location>
        <position position="44"/>
    </location>
</feature>
<dbReference type="EC" id="4.3.3.7" evidence="4 12"/>
<feature type="active site" description="Proton donor/acceptor" evidence="12 14">
    <location>
        <position position="133"/>
    </location>
</feature>
<evidence type="ECO:0000256" key="5">
    <source>
        <dbReference type="ARBA" id="ARBA00022490"/>
    </source>
</evidence>
<keyword evidence="5 12" id="KW-0963">Cytoplasm</keyword>
<keyword evidence="7 12" id="KW-0220">Diaminopimelate biosynthesis</keyword>
<dbReference type="PANTHER" id="PTHR12128">
    <property type="entry name" value="DIHYDRODIPICOLINATE SYNTHASE"/>
    <property type="match status" value="1"/>
</dbReference>
<evidence type="ECO:0000256" key="4">
    <source>
        <dbReference type="ARBA" id="ARBA00012086"/>
    </source>
</evidence>
<feature type="binding site" evidence="12 15">
    <location>
        <position position="203"/>
    </location>
    <ligand>
        <name>pyruvate</name>
        <dbReference type="ChEBI" id="CHEBI:15361"/>
    </ligand>
</feature>
<dbReference type="Proteomes" id="UP001160152">
    <property type="component" value="Unassembled WGS sequence"/>
</dbReference>
<feature type="site" description="Part of a proton relay during catalysis" evidence="12 16">
    <location>
        <position position="107"/>
    </location>
</feature>
<name>A0ABD4Y9W3_9PSED</name>
<evidence type="ECO:0000256" key="11">
    <source>
        <dbReference type="ARBA" id="ARBA00047836"/>
    </source>
</evidence>
<evidence type="ECO:0000256" key="6">
    <source>
        <dbReference type="ARBA" id="ARBA00022605"/>
    </source>
</evidence>
<evidence type="ECO:0000256" key="9">
    <source>
        <dbReference type="ARBA" id="ARBA00023239"/>
    </source>
</evidence>
<accession>A0ABD4Y9W3</accession>
<dbReference type="PROSITE" id="PS00666">
    <property type="entry name" value="DHDPS_2"/>
    <property type="match status" value="1"/>
</dbReference>
<keyword evidence="8 12" id="KW-0457">Lysine biosynthesis</keyword>
<evidence type="ECO:0000313" key="18">
    <source>
        <dbReference type="Proteomes" id="UP001160152"/>
    </source>
</evidence>
<dbReference type="InterPro" id="IPR020625">
    <property type="entry name" value="Schiff_base-form_aldolases_AS"/>
</dbReference>
<dbReference type="SMART" id="SM01130">
    <property type="entry name" value="DHDPS"/>
    <property type="match status" value="1"/>
</dbReference>
<feature type="site" description="L-lysine inhibitor binding" evidence="16">
    <location>
        <position position="80"/>
    </location>
</feature>
<feature type="site" description="L-lysine inhibitor binding" evidence="16">
    <location>
        <position position="84"/>
    </location>
</feature>
<gene>
    <name evidence="12 17" type="primary">dapA</name>
    <name evidence="17" type="ORF">N5C70_05330</name>
</gene>
<dbReference type="PIRSF" id="PIRSF001365">
    <property type="entry name" value="DHDPS"/>
    <property type="match status" value="1"/>
</dbReference>
<evidence type="ECO:0000256" key="13">
    <source>
        <dbReference type="PIRNR" id="PIRNR001365"/>
    </source>
</evidence>
<dbReference type="PROSITE" id="PS00665">
    <property type="entry name" value="DHDPS_1"/>
    <property type="match status" value="1"/>
</dbReference>
<evidence type="ECO:0000256" key="15">
    <source>
        <dbReference type="PIRSR" id="PIRSR001365-2"/>
    </source>
</evidence>
<dbReference type="SUPFAM" id="SSF51569">
    <property type="entry name" value="Aldolase"/>
    <property type="match status" value="1"/>
</dbReference>
<dbReference type="Gene3D" id="3.20.20.70">
    <property type="entry name" value="Aldolase class I"/>
    <property type="match status" value="1"/>
</dbReference>
<dbReference type="InterPro" id="IPR002220">
    <property type="entry name" value="DapA-like"/>
</dbReference>
<sequence length="305" mass="32734">MIRGSIAALVTPMDASGAVDLTALDCLIDMHLHNSTHGLVAVGTTGESATLNINEHVAVIERVVTRVAGRIPVIAGTGSNCTKEAIELTAAAKQVGADACLIVTPYYVRPTQEGLISHFQMIADSVEIPQILYNVPARTGSDLLNESVVKLSTHPNIIGLKDATGDLKRAKELLNLTGQGFCLYSGDDMTALELLRLGAEGVISVTANLLPRAISVLCEASQQGEVEFCTDLDSILQPLHRALFCEPSPTPTKWALFQRGLIGPGIRLPLLPLSLHEREALMKLINSVEESLNSFSQRLFKVTYS</sequence>
<evidence type="ECO:0000256" key="7">
    <source>
        <dbReference type="ARBA" id="ARBA00022915"/>
    </source>
</evidence>
<dbReference type="InterPro" id="IPR020624">
    <property type="entry name" value="Schiff_base-form_aldolases_CS"/>
</dbReference>
<evidence type="ECO:0000256" key="3">
    <source>
        <dbReference type="ARBA" id="ARBA00007592"/>
    </source>
</evidence>
<comment type="function">
    <text evidence="1 12">Catalyzes the condensation of (S)-aspartate-beta-semialdehyde [(S)-ASA] and pyruvate to 4-hydroxy-tetrahydrodipicolinate (HTPA).</text>
</comment>
<keyword evidence="6 12" id="KW-0028">Amino-acid biosynthesis</keyword>
<dbReference type="GO" id="GO:0009089">
    <property type="term" value="P:lysine biosynthetic process via diaminopimelate"/>
    <property type="evidence" value="ECO:0007669"/>
    <property type="project" value="UniProtKB-UniRule"/>
</dbReference>
<keyword evidence="9 12" id="KW-0456">Lyase</keyword>
<dbReference type="PRINTS" id="PR00146">
    <property type="entry name" value="DHPICSNTHASE"/>
</dbReference>
<evidence type="ECO:0000256" key="16">
    <source>
        <dbReference type="PIRSR" id="PIRSR001365-3"/>
    </source>
</evidence>
<comment type="subcellular location">
    <subcellularLocation>
        <location evidence="12">Cytoplasm</location>
    </subcellularLocation>
</comment>
<feature type="active site" description="Schiff-base intermediate with substrate" evidence="12 14">
    <location>
        <position position="161"/>
    </location>
</feature>
<evidence type="ECO:0000256" key="10">
    <source>
        <dbReference type="ARBA" id="ARBA00023270"/>
    </source>
</evidence>
<dbReference type="NCBIfam" id="TIGR00674">
    <property type="entry name" value="dapA"/>
    <property type="match status" value="1"/>
</dbReference>
<dbReference type="GO" id="GO:0005737">
    <property type="term" value="C:cytoplasm"/>
    <property type="evidence" value="ECO:0007669"/>
    <property type="project" value="UniProtKB-SubCell"/>
</dbReference>
<feature type="site" description="L-lysine inhibitor binding; via carbonyl oxygen" evidence="16">
    <location>
        <position position="49"/>
    </location>
</feature>
<dbReference type="EMBL" id="JAOCBV010000001">
    <property type="protein sequence ID" value="MDH0756169.1"/>
    <property type="molecule type" value="Genomic_DNA"/>
</dbReference>
<dbReference type="CDD" id="cd00950">
    <property type="entry name" value="DHDPS"/>
    <property type="match status" value="1"/>
</dbReference>
<dbReference type="GO" id="GO:0008840">
    <property type="term" value="F:4-hydroxy-tetrahydrodipicolinate synthase activity"/>
    <property type="evidence" value="ECO:0007669"/>
    <property type="project" value="UniProtKB-UniRule"/>
</dbReference>
<evidence type="ECO:0000256" key="14">
    <source>
        <dbReference type="PIRSR" id="PIRSR001365-1"/>
    </source>
</evidence>
<comment type="caution">
    <text evidence="17">The sequence shown here is derived from an EMBL/GenBank/DDBJ whole genome shotgun (WGS) entry which is preliminary data.</text>
</comment>
<dbReference type="PANTHER" id="PTHR12128:SF66">
    <property type="entry name" value="4-HYDROXY-2-OXOGLUTARATE ALDOLASE, MITOCHONDRIAL"/>
    <property type="match status" value="1"/>
</dbReference>
<comment type="caution">
    <text evidence="12">Was originally thought to be a dihydrodipicolinate synthase (DHDPS), catalyzing the condensation of (S)-aspartate-beta-semialdehyde [(S)-ASA] and pyruvate to dihydrodipicolinate (DHDP). However, it was shown in E.coli that the product of the enzymatic reaction is not dihydrodipicolinate but in fact (4S)-4-hydroxy-2,3,4,5-tetrahydro-(2S)-dipicolinic acid (HTPA), and that the consecutive dehydration reaction leading to DHDP is not spontaneous but catalyzed by DapB.</text>
</comment>
<comment type="pathway">
    <text evidence="2 12">Amino-acid biosynthesis; L-lysine biosynthesis via DAP pathway; (S)-tetrahydrodipicolinate from L-aspartate: step 3/4.</text>
</comment>
<dbReference type="GO" id="GO:0019877">
    <property type="term" value="P:diaminopimelate biosynthetic process"/>
    <property type="evidence" value="ECO:0007669"/>
    <property type="project" value="UniProtKB-UniRule"/>
</dbReference>
<proteinExistence type="inferred from homology"/>
<keyword evidence="10 12" id="KW-0704">Schiff base</keyword>
<comment type="similarity">
    <text evidence="3 12 13">Belongs to the DapA family.</text>
</comment>
<dbReference type="RefSeq" id="WP_280070010.1">
    <property type="nucleotide sequence ID" value="NZ_JAOCBV010000001.1"/>
</dbReference>
<reference evidence="17 18" key="1">
    <citation type="submission" date="2022-09" db="EMBL/GenBank/DDBJ databases">
        <title>Intensive care unit water sources are persistently colonized with multi-drug resistant bacteria and are the site of extensive horizontal gene transfer of antibiotic resistance genes.</title>
        <authorList>
            <person name="Diorio-Toth L."/>
        </authorList>
    </citation>
    <scope>NUCLEOTIDE SEQUENCE [LARGE SCALE GENOMIC DNA]</scope>
    <source>
        <strain evidence="17 18">GD03901</strain>
    </source>
</reference>
<dbReference type="HAMAP" id="MF_00418">
    <property type="entry name" value="DapA"/>
    <property type="match status" value="1"/>
</dbReference>
<comment type="catalytic activity">
    <reaction evidence="11 12">
        <text>L-aspartate 4-semialdehyde + pyruvate = (2S,4S)-4-hydroxy-2,3,4,5-tetrahydrodipicolinate + H2O + H(+)</text>
        <dbReference type="Rhea" id="RHEA:34171"/>
        <dbReference type="ChEBI" id="CHEBI:15361"/>
        <dbReference type="ChEBI" id="CHEBI:15377"/>
        <dbReference type="ChEBI" id="CHEBI:15378"/>
        <dbReference type="ChEBI" id="CHEBI:67139"/>
        <dbReference type="ChEBI" id="CHEBI:537519"/>
        <dbReference type="EC" id="4.3.3.7"/>
    </reaction>
</comment>
<protein>
    <recommendedName>
        <fullName evidence="4 12">4-hydroxy-tetrahydrodipicolinate synthase</fullName>
        <shortName evidence="12">HTPA synthase</shortName>
        <ecNumber evidence="4 12">4.3.3.7</ecNumber>
    </recommendedName>
</protein>
<dbReference type="InterPro" id="IPR005263">
    <property type="entry name" value="DapA"/>
</dbReference>
<evidence type="ECO:0000256" key="1">
    <source>
        <dbReference type="ARBA" id="ARBA00003294"/>
    </source>
</evidence>
<dbReference type="Pfam" id="PF00701">
    <property type="entry name" value="DHDPS"/>
    <property type="match status" value="1"/>
</dbReference>
<dbReference type="AlphaFoldDB" id="A0ABD4Y9W3"/>
<evidence type="ECO:0000256" key="8">
    <source>
        <dbReference type="ARBA" id="ARBA00023154"/>
    </source>
</evidence>
<comment type="subunit">
    <text evidence="12">Homodimer.</text>
</comment>
<dbReference type="InterPro" id="IPR013785">
    <property type="entry name" value="Aldolase_TIM"/>
</dbReference>